<dbReference type="GeneID" id="96229738"/>
<keyword evidence="1" id="KW-0812">Transmembrane</keyword>
<organism evidence="2 3">
    <name type="scientific">Dorea longicatena</name>
    <dbReference type="NCBI Taxonomy" id="88431"/>
    <lineage>
        <taxon>Bacteria</taxon>
        <taxon>Bacillati</taxon>
        <taxon>Bacillota</taxon>
        <taxon>Clostridia</taxon>
        <taxon>Lachnospirales</taxon>
        <taxon>Lachnospiraceae</taxon>
        <taxon>Dorea</taxon>
    </lineage>
</organism>
<dbReference type="AlphaFoldDB" id="A0A174SNJ4"/>
<dbReference type="Pfam" id="PF07314">
    <property type="entry name" value="Lit"/>
    <property type="match status" value="1"/>
</dbReference>
<name>A0A174SNJ4_9FIRM</name>
<dbReference type="RefSeq" id="WP_070099642.1">
    <property type="nucleotide sequence ID" value="NZ_CZAY01000019.1"/>
</dbReference>
<dbReference type="EMBL" id="CZAY01000019">
    <property type="protein sequence ID" value="CUP96995.1"/>
    <property type="molecule type" value="Genomic_DNA"/>
</dbReference>
<evidence type="ECO:0000313" key="2">
    <source>
        <dbReference type="EMBL" id="CUP96995.1"/>
    </source>
</evidence>
<reference evidence="2 3" key="1">
    <citation type="submission" date="2015-09" db="EMBL/GenBank/DDBJ databases">
        <authorList>
            <consortium name="Pathogen Informatics"/>
        </authorList>
    </citation>
    <scope>NUCLEOTIDE SEQUENCE [LARGE SCALE GENOMIC DNA]</scope>
    <source>
        <strain evidence="2 3">2789STDY5834914</strain>
    </source>
</reference>
<keyword evidence="1" id="KW-0472">Membrane</keyword>
<sequence>MKKLTTIISVTAMMCAVMAALIFSIWLAVYGDSNYRFYKKEYQRYEVTEDLDMSIDHVMYVTEHMMNYLIGKEEELSVVTTVEGREQDFFNERDRLHMRDVRNLFLGGMKVGVICLAVAAVILAVLRKREEDWKRLYFRTYSIALSAWLVIGVLLGIAFCVDFTTCFTIFHKLFFTNNLWVFDPETDYMIRMLPEGFFSDMVIRISEVFGGVLLLIWIVLFLGKNNCKKEEKKVD</sequence>
<feature type="transmembrane region" description="Helical" evidence="1">
    <location>
        <begin position="7"/>
        <end position="29"/>
    </location>
</feature>
<dbReference type="Proteomes" id="UP000095485">
    <property type="component" value="Unassembled WGS sequence"/>
</dbReference>
<feature type="transmembrane region" description="Helical" evidence="1">
    <location>
        <begin position="201"/>
        <end position="223"/>
    </location>
</feature>
<dbReference type="NCBIfam" id="TIGR01906">
    <property type="entry name" value="integ_TIGR01906"/>
    <property type="match status" value="1"/>
</dbReference>
<protein>
    <submittedName>
        <fullName evidence="2">Predicted membrane protein</fullName>
    </submittedName>
</protein>
<evidence type="ECO:0000313" key="3">
    <source>
        <dbReference type="Proteomes" id="UP000095485"/>
    </source>
</evidence>
<evidence type="ECO:0000256" key="1">
    <source>
        <dbReference type="SAM" id="Phobius"/>
    </source>
</evidence>
<accession>A0A174SNJ4</accession>
<feature type="transmembrane region" description="Helical" evidence="1">
    <location>
        <begin position="147"/>
        <end position="170"/>
    </location>
</feature>
<feature type="transmembrane region" description="Helical" evidence="1">
    <location>
        <begin position="104"/>
        <end position="126"/>
    </location>
</feature>
<dbReference type="InterPro" id="IPR010178">
    <property type="entry name" value="Lit"/>
</dbReference>
<proteinExistence type="predicted"/>
<dbReference type="STRING" id="88431.ERS852423_00310"/>
<gene>
    <name evidence="2" type="ORF">ERS852526_02460</name>
</gene>
<keyword evidence="1" id="KW-1133">Transmembrane helix</keyword>